<evidence type="ECO:0000313" key="25">
    <source>
        <dbReference type="EMBL" id="NWK56786.1"/>
    </source>
</evidence>
<keyword evidence="9" id="KW-0418">Kinase</keyword>
<evidence type="ECO:0000259" key="20">
    <source>
        <dbReference type="PROSITE" id="PS50109"/>
    </source>
</evidence>
<feature type="domain" description="HPt" evidence="24">
    <location>
        <begin position="1527"/>
        <end position="1620"/>
    </location>
</feature>
<feature type="domain" description="PAS" evidence="22">
    <location>
        <begin position="664"/>
        <end position="717"/>
    </location>
</feature>
<dbReference type="SMART" id="SM00065">
    <property type="entry name" value="GAF"/>
    <property type="match status" value="1"/>
</dbReference>
<dbReference type="CDD" id="cd00130">
    <property type="entry name" value="PAS"/>
    <property type="match status" value="1"/>
</dbReference>
<evidence type="ECO:0000256" key="5">
    <source>
        <dbReference type="ARBA" id="ARBA00022553"/>
    </source>
</evidence>
<comment type="subcellular location">
    <subcellularLocation>
        <location evidence="2">Cell membrane</location>
        <topology evidence="2">Multi-pass membrane protein</topology>
    </subcellularLocation>
</comment>
<dbReference type="PANTHER" id="PTHR45339:SF1">
    <property type="entry name" value="HYBRID SIGNAL TRANSDUCTION HISTIDINE KINASE J"/>
    <property type="match status" value="1"/>
</dbReference>
<keyword evidence="4" id="KW-1003">Cell membrane</keyword>
<reference evidence="25 26" key="1">
    <citation type="submission" date="2020-07" db="EMBL/GenBank/DDBJ databases">
        <title>Roseicoccus Jingziensis gen. nov., sp. nov., isolated from coastal seawater.</title>
        <authorList>
            <person name="Feng X."/>
        </authorList>
    </citation>
    <scope>NUCLEOTIDE SEQUENCE [LARGE SCALE GENOMIC DNA]</scope>
    <source>
        <strain evidence="25 26">N1E253</strain>
    </source>
</reference>
<dbReference type="PROSITE" id="PS50113">
    <property type="entry name" value="PAC"/>
    <property type="match status" value="1"/>
</dbReference>
<feature type="domain" description="Histidine kinase" evidence="20">
    <location>
        <begin position="981"/>
        <end position="1202"/>
    </location>
</feature>
<evidence type="ECO:0000256" key="14">
    <source>
        <dbReference type="ARBA" id="ARBA00023306"/>
    </source>
</evidence>
<dbReference type="Gene3D" id="1.20.120.160">
    <property type="entry name" value="HPT domain"/>
    <property type="match status" value="1"/>
</dbReference>
<dbReference type="FunFam" id="3.30.565.10:FF:000010">
    <property type="entry name" value="Sensor histidine kinase RcsC"/>
    <property type="match status" value="1"/>
</dbReference>
<keyword evidence="11 19" id="KW-1133">Transmembrane helix</keyword>
<dbReference type="InterPro" id="IPR000014">
    <property type="entry name" value="PAS"/>
</dbReference>
<dbReference type="SMART" id="SM00091">
    <property type="entry name" value="PAS"/>
    <property type="match status" value="1"/>
</dbReference>
<dbReference type="PRINTS" id="PR00344">
    <property type="entry name" value="BCTRLSENSOR"/>
</dbReference>
<evidence type="ECO:0000256" key="19">
    <source>
        <dbReference type="SAM" id="Phobius"/>
    </source>
</evidence>
<keyword evidence="10" id="KW-0067">ATP-binding</keyword>
<dbReference type="CDD" id="cd00082">
    <property type="entry name" value="HisKA"/>
    <property type="match status" value="1"/>
</dbReference>
<evidence type="ECO:0000256" key="1">
    <source>
        <dbReference type="ARBA" id="ARBA00000085"/>
    </source>
</evidence>
<evidence type="ECO:0000256" key="13">
    <source>
        <dbReference type="ARBA" id="ARBA00023136"/>
    </source>
</evidence>
<keyword evidence="26" id="KW-1185">Reference proteome</keyword>
<evidence type="ECO:0000256" key="18">
    <source>
        <dbReference type="PROSITE-ProRule" id="PRU00169"/>
    </source>
</evidence>
<evidence type="ECO:0000256" key="7">
    <source>
        <dbReference type="ARBA" id="ARBA00022692"/>
    </source>
</evidence>
<dbReference type="InterPro" id="IPR001789">
    <property type="entry name" value="Sig_transdc_resp-reg_receiver"/>
</dbReference>
<dbReference type="RefSeq" id="WP_178933586.1">
    <property type="nucleotide sequence ID" value="NZ_JACBAZ010000006.1"/>
</dbReference>
<dbReference type="SMART" id="SM00448">
    <property type="entry name" value="REC"/>
    <property type="match status" value="2"/>
</dbReference>
<dbReference type="Gene3D" id="3.40.50.2300">
    <property type="match status" value="2"/>
</dbReference>
<dbReference type="PROSITE" id="PS50112">
    <property type="entry name" value="PAS"/>
    <property type="match status" value="1"/>
</dbReference>
<dbReference type="Gene3D" id="1.10.287.130">
    <property type="match status" value="1"/>
</dbReference>
<feature type="domain" description="Response regulatory" evidence="21">
    <location>
        <begin position="1369"/>
        <end position="1485"/>
    </location>
</feature>
<feature type="transmembrane region" description="Helical" evidence="19">
    <location>
        <begin position="282"/>
        <end position="311"/>
    </location>
</feature>
<evidence type="ECO:0000256" key="10">
    <source>
        <dbReference type="ARBA" id="ARBA00022840"/>
    </source>
</evidence>
<dbReference type="InterPro" id="IPR005467">
    <property type="entry name" value="His_kinase_dom"/>
</dbReference>
<evidence type="ECO:0000313" key="26">
    <source>
        <dbReference type="Proteomes" id="UP000557872"/>
    </source>
</evidence>
<dbReference type="FunFam" id="3.30.450.20:FF:000060">
    <property type="entry name" value="Sensor protein FixL"/>
    <property type="match status" value="1"/>
</dbReference>
<name>A0A851GHF0_9BACT</name>
<feature type="modified residue" description="Phosphohistidine" evidence="17">
    <location>
        <position position="1566"/>
    </location>
</feature>
<dbReference type="SUPFAM" id="SSF52172">
    <property type="entry name" value="CheY-like"/>
    <property type="match status" value="2"/>
</dbReference>
<dbReference type="InterPro" id="IPR003594">
    <property type="entry name" value="HATPase_dom"/>
</dbReference>
<dbReference type="EC" id="2.7.13.3" evidence="3"/>
<dbReference type="InterPro" id="IPR035965">
    <property type="entry name" value="PAS-like_dom_sf"/>
</dbReference>
<protein>
    <recommendedName>
        <fullName evidence="16">Sensor protein FixL</fullName>
        <ecNumber evidence="3">2.7.13.3</ecNumber>
    </recommendedName>
</protein>
<dbReference type="GO" id="GO:0005886">
    <property type="term" value="C:plasma membrane"/>
    <property type="evidence" value="ECO:0007669"/>
    <property type="project" value="UniProtKB-SubCell"/>
</dbReference>
<dbReference type="SUPFAM" id="SSF47384">
    <property type="entry name" value="Homodimeric domain of signal transducing histidine kinase"/>
    <property type="match status" value="1"/>
</dbReference>
<dbReference type="PROSITE" id="PS50894">
    <property type="entry name" value="HPT"/>
    <property type="match status" value="1"/>
</dbReference>
<comment type="catalytic activity">
    <reaction evidence="1">
        <text>ATP + protein L-histidine = ADP + protein N-phospho-L-histidine.</text>
        <dbReference type="EC" id="2.7.13.3"/>
    </reaction>
</comment>
<dbReference type="Pfam" id="PF00072">
    <property type="entry name" value="Response_reg"/>
    <property type="match status" value="2"/>
</dbReference>
<dbReference type="InterPro" id="IPR000700">
    <property type="entry name" value="PAS-assoc_C"/>
</dbReference>
<feature type="modified residue" description="4-aspartylphosphate" evidence="18">
    <location>
        <position position="1418"/>
    </location>
</feature>
<evidence type="ECO:0000256" key="6">
    <source>
        <dbReference type="ARBA" id="ARBA00022679"/>
    </source>
</evidence>
<dbReference type="SMART" id="SM00387">
    <property type="entry name" value="HATPase_c"/>
    <property type="match status" value="1"/>
</dbReference>
<dbReference type="Pfam" id="PF01627">
    <property type="entry name" value="Hpt"/>
    <property type="match status" value="1"/>
</dbReference>
<gene>
    <name evidence="25" type="ORF">HW115_14280</name>
</gene>
<dbReference type="PANTHER" id="PTHR45339">
    <property type="entry name" value="HYBRID SIGNAL TRANSDUCTION HISTIDINE KINASE J"/>
    <property type="match status" value="1"/>
</dbReference>
<evidence type="ECO:0000256" key="11">
    <source>
        <dbReference type="ARBA" id="ARBA00022989"/>
    </source>
</evidence>
<evidence type="ECO:0000256" key="16">
    <source>
        <dbReference type="ARBA" id="ARBA00070616"/>
    </source>
</evidence>
<evidence type="ECO:0000256" key="9">
    <source>
        <dbReference type="ARBA" id="ARBA00022777"/>
    </source>
</evidence>
<dbReference type="PROSITE" id="PS50110">
    <property type="entry name" value="RESPONSE_REGULATORY"/>
    <property type="match status" value="2"/>
</dbReference>
<evidence type="ECO:0000259" key="23">
    <source>
        <dbReference type="PROSITE" id="PS50113"/>
    </source>
</evidence>
<evidence type="ECO:0000259" key="22">
    <source>
        <dbReference type="PROSITE" id="PS50112"/>
    </source>
</evidence>
<dbReference type="InterPro" id="IPR036641">
    <property type="entry name" value="HPT_dom_sf"/>
</dbReference>
<dbReference type="SUPFAM" id="SSF55874">
    <property type="entry name" value="ATPase domain of HSP90 chaperone/DNA topoisomerase II/histidine kinase"/>
    <property type="match status" value="1"/>
</dbReference>
<evidence type="ECO:0000256" key="3">
    <source>
        <dbReference type="ARBA" id="ARBA00012438"/>
    </source>
</evidence>
<dbReference type="PROSITE" id="PS50109">
    <property type="entry name" value="HIS_KIN"/>
    <property type="match status" value="1"/>
</dbReference>
<keyword evidence="6" id="KW-0808">Transferase</keyword>
<dbReference type="InterPro" id="IPR036097">
    <property type="entry name" value="HisK_dim/P_sf"/>
</dbReference>
<evidence type="ECO:0000256" key="17">
    <source>
        <dbReference type="PROSITE-ProRule" id="PRU00110"/>
    </source>
</evidence>
<keyword evidence="14" id="KW-0131">Cell cycle</keyword>
<dbReference type="Pfam" id="PF00989">
    <property type="entry name" value="PAS"/>
    <property type="match status" value="1"/>
</dbReference>
<feature type="transmembrane region" description="Helical" evidence="19">
    <location>
        <begin position="622"/>
        <end position="642"/>
    </location>
</feature>
<dbReference type="Gene3D" id="3.30.450.20">
    <property type="entry name" value="PAS domain"/>
    <property type="match status" value="1"/>
</dbReference>
<evidence type="ECO:0000256" key="4">
    <source>
        <dbReference type="ARBA" id="ARBA00022475"/>
    </source>
</evidence>
<dbReference type="GO" id="GO:0006355">
    <property type="term" value="P:regulation of DNA-templated transcription"/>
    <property type="evidence" value="ECO:0007669"/>
    <property type="project" value="InterPro"/>
</dbReference>
<dbReference type="GO" id="GO:0000155">
    <property type="term" value="F:phosphorelay sensor kinase activity"/>
    <property type="evidence" value="ECO:0007669"/>
    <property type="project" value="InterPro"/>
</dbReference>
<feature type="domain" description="Response regulatory" evidence="21">
    <location>
        <begin position="1222"/>
        <end position="1339"/>
    </location>
</feature>
<dbReference type="CDD" id="cd00088">
    <property type="entry name" value="HPT"/>
    <property type="match status" value="1"/>
</dbReference>
<keyword evidence="5 18" id="KW-0597">Phosphoprotein</keyword>
<dbReference type="SUPFAM" id="SSF55785">
    <property type="entry name" value="PYP-like sensor domain (PAS domain)"/>
    <property type="match status" value="1"/>
</dbReference>
<dbReference type="FunFam" id="1.10.287.130:FF:000038">
    <property type="entry name" value="Sensory transduction histidine kinase"/>
    <property type="match status" value="1"/>
</dbReference>
<keyword evidence="12" id="KW-0902">Two-component regulatory system</keyword>
<evidence type="ECO:0000256" key="2">
    <source>
        <dbReference type="ARBA" id="ARBA00004651"/>
    </source>
</evidence>
<keyword evidence="13 19" id="KW-0472">Membrane</keyword>
<evidence type="ECO:0000256" key="8">
    <source>
        <dbReference type="ARBA" id="ARBA00022741"/>
    </source>
</evidence>
<accession>A0A851GHF0</accession>
<dbReference type="Gene3D" id="3.30.450.40">
    <property type="match status" value="1"/>
</dbReference>
<dbReference type="InterPro" id="IPR003018">
    <property type="entry name" value="GAF"/>
</dbReference>
<evidence type="ECO:0000256" key="12">
    <source>
        <dbReference type="ARBA" id="ARBA00023012"/>
    </source>
</evidence>
<dbReference type="Gene3D" id="3.30.565.10">
    <property type="entry name" value="Histidine kinase-like ATPase, C-terminal domain"/>
    <property type="match status" value="1"/>
</dbReference>
<keyword evidence="8" id="KW-0547">Nucleotide-binding</keyword>
<evidence type="ECO:0000256" key="15">
    <source>
        <dbReference type="ARBA" id="ARBA00059827"/>
    </source>
</evidence>
<feature type="transmembrane region" description="Helical" evidence="19">
    <location>
        <begin position="235"/>
        <end position="261"/>
    </location>
</feature>
<sequence>MSRSVRDNREKRASEFQLSALLILLLMLVGTGSYTTQLYVANNDTAGAAKIKRLESLQLVDHLRQTSDDLTRMARTYAATGDSRYEEYFNRILAIRRGEAPRPINYSSIYWDYVVATGDKPRSDEKAIALRVLMEDAGFSEDEFQLLRKAQETSNKLSMFEQEAMYAVKGIFLDNTGKYTQRGNPDLKLAHSLLYGNDYHKTKASIMALIDEVNASVDSRTQLELDQLTLEGEGLLLIVMCIGICSIIVILFLIVSAFKHFKNNKDNNQQKVKPSSITDKKSSLIIAGVVQSWPLLAASLVAIGLIAGISWRNMTHLVDSEKRDLRNTLDTVLGTTSKAAKHWCVEREQEVRSWAGLPEVSQLYSSLSENDTDLVNAAEQMRLRIILEPLMTEKRYEGFLLITPNGRVVGSDKNIMLSHQTKRSEDISFVSDVLRGPRYSSFGLPAQWFPNGLMLKPRATMLAGAKVKGQGGKDGVLIFLINPEEEFTGILQRGRVGDSGESYAFNRRGQLISESRFDQDLRQIELIKPGERGILNIEIRDPGGNMVEGFRPSDGHQDFPLTHMAENATAGKVGRNLDAYNDYRGVPVIGTWTWDEELGFGVCSEIDYSEAYESIKNIRRQAFWTMAFSCVLLSILTGIFAWSRVRMAIANKHLQYSEGKMRNSEKRVSAIIQSSADGIVTIDTQGRMQIFNKAAEEIFGYKAEEAVGKNVKILMPKAIAANHDDHLNNYRPAQPSTIVGNTREVEGVRHDGTTFPLELKVSELTLDNEKIFIGLLRDLTERKEMEEREHKVALEAKLLDRGPSLAAEASNFEEALDKVSGMICSYMNWELGHAYLWNEKHSELRSTDIWHVKDEDYFAKFIQNAYDATLIRGKGIAGHVLKSGKPEWIENLHLDENSSEKIDLDGSGIGFPVLANGKVIAVLEFIKRNSSASEPSILQVMGNLGDQLGRVYERFKSAQELKKAQEASDAANKAKSDFLANMSHEIRTPMNAIIGLSDLCLRTEMDDKQRDYISKVHQSSKSLLGIINDILDFSKIEAGKLDMEEVPFMVDDVLDQVATVVSVKTQEKGLELLFDRGDSVPSSLLGDPLRLGQILINLANNSVKFTDRGEVVLRITKESESHAGVKLKFSVSDTGIGMTDEQMSKLFQSFSQADSSTTRKYGGTGLGLAICKQLVEMMGGKIWVESIPDHGSTFSFTAVLKRGKSTDSRGDFSPSPDLRGLNALVVDDNLTSREILTHYFTSFSFNVITADNAEQAFAVIKEHDIDLIAMDWLMPGMNGIDATIKIKSEMNLTKIPKVILISAFAQNELSKKKGSEYADGILTKPISPSHLFDASMEAFGNNLSHRSSTRRCEDKSNMTVDLAPIAGARVLLVEDNQINQQVASELLLQGGLDIEIANHGQEALDLLEKNTYEAILMDIQMPVMDGYTATKKIRSNTKYNDLPIIAMTANATTEDRQAAFDHGMNEHIAKPIDPNFLFTTLLKWIPAKHQPANDSHKKPIPMVGRYDLPNQIPGIDFEKGLKNVGGNHKLYSKLLKDFYDDHRHDSALIASCMSSKDQAAAVRTAHTIKGIAGTIGAQELQKVSKSLESALKSSDEDAKQSAYEQFESVMNPLMDALPATWAIERDTTDKHSEKAPLDIKNVKIIISTLNDLLAEMDPDAEDTVAELSELISEHITTRLLSKLTTQVRSFAFEDAQQTLLDLQKDILPNP</sequence>
<dbReference type="SMART" id="SM00388">
    <property type="entry name" value="HisKA"/>
    <property type="match status" value="1"/>
</dbReference>
<dbReference type="InterPro" id="IPR013767">
    <property type="entry name" value="PAS_fold"/>
</dbReference>
<organism evidence="25 26">
    <name type="scientific">Oceaniferula marina</name>
    <dbReference type="NCBI Taxonomy" id="2748318"/>
    <lineage>
        <taxon>Bacteria</taxon>
        <taxon>Pseudomonadati</taxon>
        <taxon>Verrucomicrobiota</taxon>
        <taxon>Verrucomicrobiia</taxon>
        <taxon>Verrucomicrobiales</taxon>
        <taxon>Verrucomicrobiaceae</taxon>
        <taxon>Oceaniferula</taxon>
    </lineage>
</organism>
<dbReference type="GO" id="GO:0005524">
    <property type="term" value="F:ATP binding"/>
    <property type="evidence" value="ECO:0007669"/>
    <property type="project" value="UniProtKB-KW"/>
</dbReference>
<dbReference type="SUPFAM" id="SSF47226">
    <property type="entry name" value="Histidine-containing phosphotransfer domain, HPT domain"/>
    <property type="match status" value="1"/>
</dbReference>
<comment type="caution">
    <text evidence="25">The sequence shown here is derived from an EMBL/GenBank/DDBJ whole genome shotgun (WGS) entry which is preliminary data.</text>
</comment>
<comment type="function">
    <text evidence="15">Putative oxygen sensor; modulates the activity of FixJ, a transcriptional activator of nitrogen fixation fixK gene. FixL probably acts as a kinase that phosphorylates FixJ.</text>
</comment>
<evidence type="ECO:0000259" key="24">
    <source>
        <dbReference type="PROSITE" id="PS50894"/>
    </source>
</evidence>
<dbReference type="InterPro" id="IPR008207">
    <property type="entry name" value="Sig_transdc_His_kin_Hpt_dom"/>
</dbReference>
<proteinExistence type="predicted"/>
<dbReference type="Proteomes" id="UP000557872">
    <property type="component" value="Unassembled WGS sequence"/>
</dbReference>
<dbReference type="InterPro" id="IPR004358">
    <property type="entry name" value="Sig_transdc_His_kin-like_C"/>
</dbReference>
<dbReference type="InterPro" id="IPR036890">
    <property type="entry name" value="HATPase_C_sf"/>
</dbReference>
<dbReference type="CDD" id="cd16922">
    <property type="entry name" value="HATPase_EvgS-ArcB-TorS-like"/>
    <property type="match status" value="1"/>
</dbReference>
<dbReference type="CDD" id="cd17546">
    <property type="entry name" value="REC_hyHK_CKI1_RcsC-like"/>
    <property type="match status" value="2"/>
</dbReference>
<dbReference type="InterPro" id="IPR011006">
    <property type="entry name" value="CheY-like_superfamily"/>
</dbReference>
<feature type="modified residue" description="4-aspartylphosphate" evidence="18">
    <location>
        <position position="1271"/>
    </location>
</feature>
<dbReference type="Pfam" id="PF00512">
    <property type="entry name" value="HisKA"/>
    <property type="match status" value="1"/>
</dbReference>
<keyword evidence="7 19" id="KW-0812">Transmembrane</keyword>
<dbReference type="InterPro" id="IPR003661">
    <property type="entry name" value="HisK_dim/P_dom"/>
</dbReference>
<feature type="domain" description="PAC" evidence="23">
    <location>
        <begin position="741"/>
        <end position="791"/>
    </location>
</feature>
<evidence type="ECO:0000259" key="21">
    <source>
        <dbReference type="PROSITE" id="PS50110"/>
    </source>
</evidence>
<dbReference type="EMBL" id="JACBAZ010000006">
    <property type="protein sequence ID" value="NWK56786.1"/>
    <property type="molecule type" value="Genomic_DNA"/>
</dbReference>
<dbReference type="SUPFAM" id="SSF55781">
    <property type="entry name" value="GAF domain-like"/>
    <property type="match status" value="1"/>
</dbReference>
<dbReference type="Pfam" id="PF02518">
    <property type="entry name" value="HATPase_c"/>
    <property type="match status" value="1"/>
</dbReference>
<dbReference type="NCBIfam" id="TIGR00229">
    <property type="entry name" value="sensory_box"/>
    <property type="match status" value="1"/>
</dbReference>
<dbReference type="InterPro" id="IPR029016">
    <property type="entry name" value="GAF-like_dom_sf"/>
</dbReference>